<name>Q5YA87_9CAUD</name>
<dbReference type="RefSeq" id="YP_164401.1">
    <property type="nucleotide sequence ID" value="NC_006557.1"/>
</dbReference>
<dbReference type="KEGG" id="vg:3197292"/>
<evidence type="ECO:0000313" key="1">
    <source>
        <dbReference type="EMBL" id="AAU85070.1"/>
    </source>
</evidence>
<dbReference type="InterPro" id="IPR014871">
    <property type="entry name" value="dUTPase/dCTP_pyrophosphatase"/>
</dbReference>
<dbReference type="PIRSF" id="PIRSF030140">
    <property type="entry name" value="UCP030140"/>
    <property type="match status" value="1"/>
</dbReference>
<evidence type="ECO:0000313" key="2">
    <source>
        <dbReference type="Proteomes" id="UP000001585"/>
    </source>
</evidence>
<proteinExistence type="predicted"/>
<organism evidence="1 2">
    <name type="scientific">Bacillus phage BCASJ1c</name>
    <dbReference type="NCBI Taxonomy" id="294382"/>
    <lineage>
        <taxon>Viruses</taxon>
        <taxon>Duplodnaviria</taxon>
        <taxon>Heunggongvirae</taxon>
        <taxon>Uroviricota</taxon>
        <taxon>Caudoviricetes</taxon>
        <taxon>Jarrellvirus</taxon>
        <taxon>Jarrellvirus BCAJ1</taxon>
    </lineage>
</organism>
<dbReference type="OrthoDB" id="7271at10239"/>
<dbReference type="EMBL" id="AY616446">
    <property type="protein sequence ID" value="AAU85070.1"/>
    <property type="molecule type" value="Genomic_DNA"/>
</dbReference>
<protein>
    <submittedName>
        <fullName evidence="1">23</fullName>
    </submittedName>
</protein>
<gene>
    <name evidence="1" type="primary">23</name>
</gene>
<reference evidence="1 2" key="1">
    <citation type="journal article" date="2004" name="Extremophiles">
        <title>The Genome of BCJA1, a Bacteriophage Active Against the Alkaliphilic Bacterium, Bacillus clarkii.</title>
        <authorList>
            <person name="Kropinski A.M."/>
            <person name="Hayward M."/>
            <person name="Agnew D."/>
            <person name="Jarrell K.F."/>
        </authorList>
    </citation>
    <scope>NUCLEOTIDE SEQUENCE [LARGE SCALE GENOMIC DNA]</scope>
</reference>
<sequence>MDFNELFLKQAVLDKHIMDEHNLVGQDLIKKKCVALICELYECVNEARFFKFWSKQKPRQKVTQVCGLCDGTGDEAYQANLESRLEGGPGHPYEKCDDCNGTGVLRVYNPILEEYVDSVHFALSIGNDLDYTKHEYKDPGQLDLSNSVLGLTQLITVLPYAQKKNMGLIFDYLIQLGYQFGFDEDMVKQAYYEKNKENFRRQEAGY</sequence>
<dbReference type="InterPro" id="IPR016947">
    <property type="entry name" value="UCP030140"/>
</dbReference>
<accession>Q5YA87</accession>
<keyword evidence="2" id="KW-1185">Reference proteome</keyword>
<dbReference type="CDD" id="cd11527">
    <property type="entry name" value="NTP-PPase_dUTPase"/>
    <property type="match status" value="1"/>
</dbReference>
<dbReference type="Proteomes" id="UP000001585">
    <property type="component" value="Segment"/>
</dbReference>
<dbReference type="Pfam" id="PF08761">
    <property type="entry name" value="dUTPase_2"/>
    <property type="match status" value="2"/>
</dbReference>
<dbReference type="SUPFAM" id="SSF101386">
    <property type="entry name" value="all-alpha NTP pyrophosphatases"/>
    <property type="match status" value="1"/>
</dbReference>
<dbReference type="Gene3D" id="1.10.4010.10">
    <property type="entry name" value="Type II deoxyuridine triphosphatase"/>
    <property type="match status" value="1"/>
</dbReference>